<name>A0A7M1RZE4_9CAUD</name>
<dbReference type="KEGG" id="vg:65128861"/>
<dbReference type="RefSeq" id="YP_010110548.1">
    <property type="nucleotide sequence ID" value="NC_055872.1"/>
</dbReference>
<reference evidence="1 2" key="1">
    <citation type="submission" date="2020-07" db="EMBL/GenBank/DDBJ databases">
        <title>Taxonomic proposal: Crassvirales, a new order of highly abundant and diverse bacterial viruses.</title>
        <authorList>
            <person name="Shkoporov A.N."/>
            <person name="Stockdale S.R."/>
            <person name="Guerin E."/>
            <person name="Ross R.P."/>
            <person name="Hill C."/>
        </authorList>
    </citation>
    <scope>NUCLEOTIDE SEQUENCE [LARGE SCALE GENOMIC DNA]</scope>
</reference>
<dbReference type="GeneID" id="65128861"/>
<accession>A0A7M1RZE4</accession>
<evidence type="ECO:0000313" key="1">
    <source>
        <dbReference type="EMBL" id="QOR58390.1"/>
    </source>
</evidence>
<evidence type="ECO:0000313" key="2">
    <source>
        <dbReference type="Proteomes" id="UP000594051"/>
    </source>
</evidence>
<dbReference type="EMBL" id="MT774379">
    <property type="protein sequence ID" value="QOR58390.1"/>
    <property type="molecule type" value="Genomic_DNA"/>
</dbReference>
<dbReference type="Proteomes" id="UP000594051">
    <property type="component" value="Segment"/>
</dbReference>
<keyword evidence="2" id="KW-1185">Reference proteome</keyword>
<proteinExistence type="predicted"/>
<sequence>MKNKFFKEDFINKVKSIYDNYIKSSTTISKESTLQAIGNGNGELLTAA</sequence>
<organism evidence="1 2">
    <name type="scientific">uncultured phage cr118_1</name>
    <dbReference type="NCBI Taxonomy" id="2772063"/>
    <lineage>
        <taxon>Viruses</taxon>
        <taxon>Duplodnaviria</taxon>
        <taxon>Heunggongvirae</taxon>
        <taxon>Uroviricota</taxon>
        <taxon>Caudoviricetes</taxon>
        <taxon>Crassvirales</taxon>
        <taxon>Suoliviridae</taxon>
        <taxon>Uncouvirinae</taxon>
        <taxon>Besingivirus</taxon>
        <taxon>Besingivirus coli</taxon>
    </lineage>
</organism>
<protein>
    <submittedName>
        <fullName evidence="1">Uncharacterized protein</fullName>
    </submittedName>
</protein>